<name>A0A0H5BY75_CYBJN</name>
<dbReference type="EMBL" id="CDQK01000001">
    <property type="protein sequence ID" value="CEP20281.1"/>
    <property type="molecule type" value="Genomic_DNA"/>
</dbReference>
<reference evidence="2" key="1">
    <citation type="journal article" date="2015" name="J. Biotechnol.">
        <title>The structure of the Cyberlindnera jadinii genome and its relation to Candida utilis analyzed by the occurrence of single nucleotide polymorphisms.</title>
        <authorList>
            <person name="Rupp O."/>
            <person name="Brinkrolf K."/>
            <person name="Buerth C."/>
            <person name="Kunigo M."/>
            <person name="Schneider J."/>
            <person name="Jaenicke S."/>
            <person name="Goesmann A."/>
            <person name="Puehler A."/>
            <person name="Jaeger K.-E."/>
            <person name="Ernst J.F."/>
        </authorList>
    </citation>
    <scope>NUCLEOTIDE SEQUENCE [LARGE SCALE GENOMIC DNA]</scope>
    <source>
        <strain evidence="2">ATCC 18201 / CBS 1600 / BCRC 20928 / JCM 3617 / NBRC 0987 / NRRL Y-1542</strain>
    </source>
</reference>
<accession>A0A0H5BY75</accession>
<evidence type="ECO:0000313" key="2">
    <source>
        <dbReference type="Proteomes" id="UP000038830"/>
    </source>
</evidence>
<sequence>MTVFNDSRTLDTATLKTRSLIASKCKSSDDVLTSYLTTRSSGLRMGSCSSVLFAMVACFSVSNGTPMSLFTVSISLLEKMLTHQNAQCTTERHLLSLGCHKYVSSCRDLTTSFPLLPPGVYAPVRPS</sequence>
<dbReference type="Proteomes" id="UP000038830">
    <property type="component" value="Unassembled WGS sequence"/>
</dbReference>
<organism evidence="1 2">
    <name type="scientific">Cyberlindnera jadinii (strain ATCC 18201 / CBS 1600 / BCRC 20928 / JCM 3617 / NBRC 0987 / NRRL Y-1542)</name>
    <name type="common">Torula yeast</name>
    <name type="synonym">Candida utilis</name>
    <dbReference type="NCBI Taxonomy" id="983966"/>
    <lineage>
        <taxon>Eukaryota</taxon>
        <taxon>Fungi</taxon>
        <taxon>Dikarya</taxon>
        <taxon>Ascomycota</taxon>
        <taxon>Saccharomycotina</taxon>
        <taxon>Saccharomycetes</taxon>
        <taxon>Phaffomycetales</taxon>
        <taxon>Phaffomycetaceae</taxon>
        <taxon>Cyberlindnera</taxon>
    </lineage>
</organism>
<gene>
    <name evidence="1" type="ORF">BN1211_0083</name>
</gene>
<dbReference type="AlphaFoldDB" id="A0A0H5BY75"/>
<protein>
    <submittedName>
        <fullName evidence="1">Uncharacterized protein</fullName>
    </submittedName>
</protein>
<evidence type="ECO:0000313" key="1">
    <source>
        <dbReference type="EMBL" id="CEP20281.1"/>
    </source>
</evidence>
<proteinExistence type="predicted"/>